<feature type="domain" description="Sporulation protein YpeB PepSY1 and PepSY2" evidence="2">
    <location>
        <begin position="162"/>
        <end position="347"/>
    </location>
</feature>
<accession>A0ABT4BYU1</accession>
<dbReference type="Pfam" id="PF20769">
    <property type="entry name" value="YPEB_N"/>
    <property type="match status" value="1"/>
</dbReference>
<feature type="domain" description="Sporulation protein YpeB N-terminal" evidence="3">
    <location>
        <begin position="30"/>
        <end position="160"/>
    </location>
</feature>
<dbReference type="InterPro" id="IPR014239">
    <property type="entry name" value="YpeB_PepSY1-2"/>
</dbReference>
<feature type="signal peptide" evidence="1">
    <location>
        <begin position="1"/>
        <end position="30"/>
    </location>
</feature>
<organism evidence="4 5">
    <name type="scientific">Caproiciproducens galactitolivorans</name>
    <dbReference type="NCBI Taxonomy" id="642589"/>
    <lineage>
        <taxon>Bacteria</taxon>
        <taxon>Bacillati</taxon>
        <taxon>Bacillota</taxon>
        <taxon>Clostridia</taxon>
        <taxon>Eubacteriales</taxon>
        <taxon>Acutalibacteraceae</taxon>
        <taxon>Caproiciproducens</taxon>
    </lineage>
</organism>
<evidence type="ECO:0000313" key="4">
    <source>
        <dbReference type="EMBL" id="MCY1715108.1"/>
    </source>
</evidence>
<dbReference type="EMBL" id="JAPOHA010000015">
    <property type="protein sequence ID" value="MCY1715108.1"/>
    <property type="molecule type" value="Genomic_DNA"/>
</dbReference>
<dbReference type="NCBIfam" id="TIGR02889">
    <property type="entry name" value="spore_YpeB"/>
    <property type="match status" value="1"/>
</dbReference>
<dbReference type="Pfam" id="PF14620">
    <property type="entry name" value="YPEB_PepSY1-2"/>
    <property type="match status" value="1"/>
</dbReference>
<evidence type="ECO:0000259" key="2">
    <source>
        <dbReference type="Pfam" id="PF14620"/>
    </source>
</evidence>
<keyword evidence="5" id="KW-1185">Reference proteome</keyword>
<evidence type="ECO:0000313" key="5">
    <source>
        <dbReference type="Proteomes" id="UP001082703"/>
    </source>
</evidence>
<evidence type="ECO:0000259" key="3">
    <source>
        <dbReference type="Pfam" id="PF20769"/>
    </source>
</evidence>
<keyword evidence="1" id="KW-0732">Signal</keyword>
<feature type="chain" id="PRO_5045996815" evidence="1">
    <location>
        <begin position="31"/>
        <end position="424"/>
    </location>
</feature>
<proteinExistence type="predicted"/>
<reference evidence="4 5" key="1">
    <citation type="submission" date="2022-11" db="EMBL/GenBank/DDBJ databases">
        <authorList>
            <person name="Caiyu Z."/>
        </authorList>
    </citation>
    <scope>NUCLEOTIDE SEQUENCE [LARGE SCALE GENOMIC DNA]</scope>
    <source>
        <strain evidence="4 5">YR-4</strain>
    </source>
</reference>
<evidence type="ECO:0000256" key="1">
    <source>
        <dbReference type="SAM" id="SignalP"/>
    </source>
</evidence>
<dbReference type="InterPro" id="IPR048402">
    <property type="entry name" value="YpeB_N"/>
</dbReference>
<dbReference type="Proteomes" id="UP001082703">
    <property type="component" value="Unassembled WGS sequence"/>
</dbReference>
<comment type="caution">
    <text evidence="4">The sequence shown here is derived from an EMBL/GenBank/DDBJ whole genome shotgun (WGS) entry which is preliminary data.</text>
</comment>
<protein>
    <submittedName>
        <fullName evidence="4">Germination protein YpeB</fullName>
    </submittedName>
</protein>
<dbReference type="RefSeq" id="WP_268059145.1">
    <property type="nucleotide sequence ID" value="NZ_JAPOHA010000015.1"/>
</dbReference>
<sequence length="424" mass="46650">MNKKRTATLVGALALIVTLGATTAAGYASANKYKMYLDYNYKRALGDLSGSVSNIETTLNKSVYANTATQQNGLASKLMRESTMAKSALSVLPVTDHSLDNVSKFVTQVGDFATTMSTKVSAGQKITDDEYKTMQDLEKFAKSLQSGLQNVKTNIQSDKLADEFKKTSEDFTNFPSLIYDGPFSDHISQMKPKLTEGRAEIPQGNAQNIAANFLSVASNKLTHVQDNGGNLPTYNFTANDGKLRICVTKRGGFVSTFDNMRSVTTENLGYKDAAKKAENFLSAHGITDMKQTYYVMNDGVCTINYAYDKNDIIYYPDLVKVSVALDNGEIVRFNSTGYVMNHHDRTVKAKISADQAQASVSKKLKIEERRLALIPTPGLSEVLCYEFLCTGQNKDRVLVYINATTGYEEQILILLQSDNGILVK</sequence>
<gene>
    <name evidence="4" type="primary">ypeB</name>
    <name evidence="4" type="ORF">OUY18_12705</name>
</gene>
<name>A0ABT4BYU1_9FIRM</name>